<keyword evidence="7" id="KW-0969">Cilium</keyword>
<keyword evidence="2" id="KW-1003">Cell membrane</keyword>
<evidence type="ECO:0000256" key="5">
    <source>
        <dbReference type="ARBA" id="ARBA00023136"/>
    </source>
</evidence>
<evidence type="ECO:0000313" key="7">
    <source>
        <dbReference type="EMBL" id="NOJ79079.1"/>
    </source>
</evidence>
<evidence type="ECO:0000256" key="6">
    <source>
        <dbReference type="SAM" id="Phobius"/>
    </source>
</evidence>
<proteinExistence type="predicted"/>
<evidence type="ECO:0000256" key="4">
    <source>
        <dbReference type="ARBA" id="ARBA00022989"/>
    </source>
</evidence>
<dbReference type="EMBL" id="JABFNT010000032">
    <property type="protein sequence ID" value="NOJ79079.1"/>
    <property type="molecule type" value="Genomic_DNA"/>
</dbReference>
<name>A0A7Y4MR14_MYXXA</name>
<organism evidence="7 8">
    <name type="scientific">Myxococcus xanthus</name>
    <dbReference type="NCBI Taxonomy" id="34"/>
    <lineage>
        <taxon>Bacteria</taxon>
        <taxon>Pseudomonadati</taxon>
        <taxon>Myxococcota</taxon>
        <taxon>Myxococcia</taxon>
        <taxon>Myxococcales</taxon>
        <taxon>Cystobacterineae</taxon>
        <taxon>Myxococcaceae</taxon>
        <taxon>Myxococcus</taxon>
    </lineage>
</organism>
<dbReference type="Proteomes" id="UP000533080">
    <property type="component" value="Unassembled WGS sequence"/>
</dbReference>
<evidence type="ECO:0000256" key="1">
    <source>
        <dbReference type="ARBA" id="ARBA00004236"/>
    </source>
</evidence>
<comment type="caution">
    <text evidence="7">The sequence shown here is derived from an EMBL/GenBank/DDBJ whole genome shotgun (WGS) entry which is preliminary data.</text>
</comment>
<sequence>MSPVMNAQRFVHSPRSRLLLAGALVLGLAVMGPVAGVSTTVAARWLLGVVALAALGWWLHRRGAVVRGEATAPRLNIVSRAGLSQRCGVALVEVDGRSYLVAFGDAFAEIRETPAPAPEFGHVLAQARRPMPRSRTIRGRREGP</sequence>
<keyword evidence="7" id="KW-0282">Flagellum</keyword>
<dbReference type="GO" id="GO:0044781">
    <property type="term" value="P:bacterial-type flagellum organization"/>
    <property type="evidence" value="ECO:0007669"/>
    <property type="project" value="InterPro"/>
</dbReference>
<dbReference type="Pfam" id="PF04347">
    <property type="entry name" value="FliO"/>
    <property type="match status" value="1"/>
</dbReference>
<accession>A0A7Y4MR14</accession>
<dbReference type="AlphaFoldDB" id="A0A7Y4MR14"/>
<comment type="subcellular location">
    <subcellularLocation>
        <location evidence="1">Cell membrane</location>
    </subcellularLocation>
</comment>
<gene>
    <name evidence="7" type="ORF">HNV28_12130</name>
</gene>
<dbReference type="GO" id="GO:0016020">
    <property type="term" value="C:membrane"/>
    <property type="evidence" value="ECO:0007669"/>
    <property type="project" value="InterPro"/>
</dbReference>
<dbReference type="InterPro" id="IPR022781">
    <property type="entry name" value="Flagellar_biosynth_FliO"/>
</dbReference>
<evidence type="ECO:0000313" key="8">
    <source>
        <dbReference type="Proteomes" id="UP000533080"/>
    </source>
</evidence>
<keyword evidence="7" id="KW-0966">Cell projection</keyword>
<keyword evidence="5 6" id="KW-0472">Membrane</keyword>
<evidence type="ECO:0000256" key="3">
    <source>
        <dbReference type="ARBA" id="ARBA00022692"/>
    </source>
</evidence>
<keyword evidence="3 6" id="KW-0812">Transmembrane</keyword>
<evidence type="ECO:0000256" key="2">
    <source>
        <dbReference type="ARBA" id="ARBA00022475"/>
    </source>
</evidence>
<feature type="transmembrane region" description="Helical" evidence="6">
    <location>
        <begin position="41"/>
        <end position="59"/>
    </location>
</feature>
<reference evidence="7 8" key="1">
    <citation type="submission" date="2020-05" db="EMBL/GenBank/DDBJ databases">
        <authorList>
            <person name="Whitworth D."/>
        </authorList>
    </citation>
    <scope>NUCLEOTIDE SEQUENCE [LARGE SCALE GENOMIC DNA]</scope>
    <source>
        <strain evidence="7 8">AM005</strain>
    </source>
</reference>
<keyword evidence="4 6" id="KW-1133">Transmembrane helix</keyword>
<protein>
    <submittedName>
        <fullName evidence="7">Flagellar biosynthetic protein FliO</fullName>
    </submittedName>
</protein>